<dbReference type="InterPro" id="IPR016181">
    <property type="entry name" value="Acyl_CoA_acyltransferase"/>
</dbReference>
<protein>
    <submittedName>
        <fullName evidence="2">GNAT family N-acetyltransferase</fullName>
    </submittedName>
</protein>
<dbReference type="Pfam" id="PF00583">
    <property type="entry name" value="Acetyltransf_1"/>
    <property type="match status" value="1"/>
</dbReference>
<feature type="domain" description="N-acetyltransferase" evidence="1">
    <location>
        <begin position="1"/>
        <end position="131"/>
    </location>
</feature>
<evidence type="ECO:0000313" key="3">
    <source>
        <dbReference type="Proteomes" id="UP000322244"/>
    </source>
</evidence>
<dbReference type="GO" id="GO:0016747">
    <property type="term" value="F:acyltransferase activity, transferring groups other than amino-acyl groups"/>
    <property type="evidence" value="ECO:0007669"/>
    <property type="project" value="InterPro"/>
</dbReference>
<organism evidence="2 3">
    <name type="scientific">Antrihabitans cavernicola</name>
    <dbReference type="NCBI Taxonomy" id="2495913"/>
    <lineage>
        <taxon>Bacteria</taxon>
        <taxon>Bacillati</taxon>
        <taxon>Actinomycetota</taxon>
        <taxon>Actinomycetes</taxon>
        <taxon>Mycobacteriales</taxon>
        <taxon>Nocardiaceae</taxon>
        <taxon>Antrihabitans</taxon>
    </lineage>
</organism>
<keyword evidence="3" id="KW-1185">Reference proteome</keyword>
<reference evidence="2 3" key="1">
    <citation type="submission" date="2019-07" db="EMBL/GenBank/DDBJ databases">
        <title>Rhodococcus cavernicolus sp. nov., isolated from a cave.</title>
        <authorList>
            <person name="Lee S.D."/>
        </authorList>
    </citation>
    <scope>NUCLEOTIDE SEQUENCE [LARGE SCALE GENOMIC DNA]</scope>
    <source>
        <strain evidence="2 3">C1-24</strain>
    </source>
</reference>
<proteinExistence type="predicted"/>
<dbReference type="CDD" id="cd04301">
    <property type="entry name" value="NAT_SF"/>
    <property type="match status" value="1"/>
</dbReference>
<dbReference type="Gene3D" id="3.40.630.30">
    <property type="match status" value="1"/>
</dbReference>
<evidence type="ECO:0000259" key="1">
    <source>
        <dbReference type="PROSITE" id="PS51186"/>
    </source>
</evidence>
<dbReference type="EMBL" id="VLNY01000002">
    <property type="protein sequence ID" value="KAA0024389.1"/>
    <property type="molecule type" value="Genomic_DNA"/>
</dbReference>
<dbReference type="SUPFAM" id="SSF55729">
    <property type="entry name" value="Acyl-CoA N-acyltransferases (Nat)"/>
    <property type="match status" value="1"/>
</dbReference>
<dbReference type="InterPro" id="IPR000182">
    <property type="entry name" value="GNAT_dom"/>
</dbReference>
<dbReference type="Proteomes" id="UP000322244">
    <property type="component" value="Unassembled WGS sequence"/>
</dbReference>
<keyword evidence="2" id="KW-0808">Transferase</keyword>
<name>A0A5A7SG19_9NOCA</name>
<sequence>MVPDHVLAAFDVDKRAEQWERIRRSGTAKTFVALDHGVVIGFSSSGPTRDPGAPVDRELYALYLRGSFHGSGIATALLDAAIGPDPVALWVFDDNPRAEAFYRKSGFDADGARRLEPFSGVMEVRMIRRQALGTAPDRVRE</sequence>
<comment type="caution">
    <text evidence="2">The sequence shown here is derived from an EMBL/GenBank/DDBJ whole genome shotgun (WGS) entry which is preliminary data.</text>
</comment>
<gene>
    <name evidence="2" type="ORF">FOY51_06845</name>
</gene>
<accession>A0A5A7SG19</accession>
<dbReference type="AlphaFoldDB" id="A0A5A7SG19"/>
<dbReference type="OrthoDB" id="5243635at2"/>
<dbReference type="PROSITE" id="PS51186">
    <property type="entry name" value="GNAT"/>
    <property type="match status" value="1"/>
</dbReference>
<evidence type="ECO:0000313" key="2">
    <source>
        <dbReference type="EMBL" id="KAA0024389.1"/>
    </source>
</evidence>